<evidence type="ECO:0000313" key="5">
    <source>
        <dbReference type="Proteomes" id="UP001383192"/>
    </source>
</evidence>
<evidence type="ECO:0000313" key="4">
    <source>
        <dbReference type="EMBL" id="KAK7032639.1"/>
    </source>
</evidence>
<dbReference type="InterPro" id="IPR027417">
    <property type="entry name" value="P-loop_NTPase"/>
</dbReference>
<dbReference type="PANTHER" id="PTHR10039:SF17">
    <property type="entry name" value="FUNGAL STAND N-TERMINAL GOODBYE DOMAIN-CONTAINING PROTEIN-RELATED"/>
    <property type="match status" value="1"/>
</dbReference>
<dbReference type="PANTHER" id="PTHR10039">
    <property type="entry name" value="AMELOGENIN"/>
    <property type="match status" value="1"/>
</dbReference>
<dbReference type="Gene3D" id="3.40.50.300">
    <property type="entry name" value="P-loop containing nucleotide triphosphate hydrolases"/>
    <property type="match status" value="1"/>
</dbReference>
<dbReference type="EMBL" id="JAYKXP010000062">
    <property type="protein sequence ID" value="KAK7032639.1"/>
    <property type="molecule type" value="Genomic_DNA"/>
</dbReference>
<dbReference type="Pfam" id="PF24883">
    <property type="entry name" value="NPHP3_N"/>
    <property type="match status" value="1"/>
</dbReference>
<keyword evidence="5" id="KW-1185">Reference proteome</keyword>
<dbReference type="InterPro" id="IPR056884">
    <property type="entry name" value="NPHP3-like_N"/>
</dbReference>
<protein>
    <recommendedName>
        <fullName evidence="3">Nephrocystin 3-like N-terminal domain-containing protein</fullName>
    </recommendedName>
</protein>
<evidence type="ECO:0000256" key="2">
    <source>
        <dbReference type="SAM" id="MobiDB-lite"/>
    </source>
</evidence>
<comment type="caution">
    <text evidence="4">The sequence shown here is derived from an EMBL/GenBank/DDBJ whole genome shotgun (WGS) entry which is preliminary data.</text>
</comment>
<keyword evidence="1" id="KW-0677">Repeat</keyword>
<feature type="region of interest" description="Disordered" evidence="2">
    <location>
        <begin position="42"/>
        <end position="69"/>
    </location>
</feature>
<accession>A0AAW0BZG8</accession>
<dbReference type="SUPFAM" id="SSF52540">
    <property type="entry name" value="P-loop containing nucleoside triphosphate hydrolases"/>
    <property type="match status" value="1"/>
</dbReference>
<gene>
    <name evidence="4" type="ORF">VNI00_012904</name>
</gene>
<evidence type="ECO:0000259" key="3">
    <source>
        <dbReference type="Pfam" id="PF24883"/>
    </source>
</evidence>
<feature type="domain" description="Nephrocystin 3-like N-terminal" evidence="3">
    <location>
        <begin position="343"/>
        <end position="505"/>
    </location>
</feature>
<proteinExistence type="predicted"/>
<feature type="compositionally biased region" description="Low complexity" evidence="2">
    <location>
        <begin position="48"/>
        <end position="68"/>
    </location>
</feature>
<organism evidence="4 5">
    <name type="scientific">Paramarasmius palmivorus</name>
    <dbReference type="NCBI Taxonomy" id="297713"/>
    <lineage>
        <taxon>Eukaryota</taxon>
        <taxon>Fungi</taxon>
        <taxon>Dikarya</taxon>
        <taxon>Basidiomycota</taxon>
        <taxon>Agaricomycotina</taxon>
        <taxon>Agaricomycetes</taxon>
        <taxon>Agaricomycetidae</taxon>
        <taxon>Agaricales</taxon>
        <taxon>Marasmiineae</taxon>
        <taxon>Marasmiaceae</taxon>
        <taxon>Paramarasmius</taxon>
    </lineage>
</organism>
<sequence>MPTHVDFTFNGPFVNENRGDVINEAAEAINISYTNGNNNTISHGSKQISIGSSHPSSSPLSLEGSHPHPMIEASAQDAGLNMRSLSDTPYNGTWLDYPMQDACASSRPPLPRKSEMPLYIDPSARARVPSLGLMSMSGGPSTSPYSDNEVLWTGFSDGDTSNSESPWSAFPPQDTPALELSWSSSPDEGLFRSDPDHHALEHQHDNLPIMPYNHQNHLLPQMEGEFMLHSQQQVAQSSMGRYFPDILPSSMVPSFPGGVIQSSTFHHNLNSYPSSNNQSISHTVNGTSINRLEGDVYNFDAASDPLRLLKDVAILDATHNAEARKPLQLNVHPSTRTKPLAAIRTWFQSKENVSPVFWLSGGVGVGKSAIAQRICDEFHNEGTLAASFFFSHTQDNMGSNSVRVLVCTLVYQLALLSKATGMKLRKLLHQYPNLLEHSAEDIFEQFLKLLGEADEESTPKLIVIDGLEKCHDAQSLPAQARVLHMINKFIGNPNSTLFRFLLCSRTDDQIRDYNASLLMVPVHFEVGGHLDDTIQEDIECFLGDRFTALSARLPGFRVSADDIKTLTRRAGNQFIYAQAVVDHVNQTGLGLSPRTLLQGVLNLRRRSINNPYEGLDSLYREILSKITEWEWRPLLRLILTPPLNSGSGSGYPTQPGPNGETLTLERRENIVTHRTCWLLANSLGLEADDIRMRLAQLESVVCGRKKNEVYDDHTSIIFRHVSFVEFLTSPHRSHDFCIERLSDAEVHDLLAQGCLRRASEYCSHYMSPENLKDQLKKDGRYKKNSAEMGKNVKEWTFDGHALNYWLHHCKRSSCSPQVVEALNEFDPYAYIATGLRMGNWREPWYNPSRYQERTELVWEWIHHLDEALEWVKTLAEPPLLFIRRCNELLWSGSTVSLPYDTPDGERRIETMKIMLTFFVATARFSKEQRAAVYEYWVEKLPEDWRLKAEDFVEQAGSMITLRHDTPGNSAVIWASRELRDGLEGELRFFVSPRQLKGQKRAYSRILRSTIRDESEVLIVDEAVRNLKAQFDKIAKMKGPKLAERRRSALEDCGCAAGAFLEWIEGLDHDSKKATDQLSEDLRRIRGLAEYDIVAYGKQVGDDSMIE</sequence>
<dbReference type="AlphaFoldDB" id="A0AAW0BZG8"/>
<dbReference type="Proteomes" id="UP001383192">
    <property type="component" value="Unassembled WGS sequence"/>
</dbReference>
<evidence type="ECO:0000256" key="1">
    <source>
        <dbReference type="ARBA" id="ARBA00022737"/>
    </source>
</evidence>
<reference evidence="4 5" key="1">
    <citation type="submission" date="2024-01" db="EMBL/GenBank/DDBJ databases">
        <title>A draft genome for a cacao thread blight-causing isolate of Paramarasmius palmivorus.</title>
        <authorList>
            <person name="Baruah I.K."/>
            <person name="Bukari Y."/>
            <person name="Amoako-Attah I."/>
            <person name="Meinhardt L.W."/>
            <person name="Bailey B.A."/>
            <person name="Cohen S.P."/>
        </authorList>
    </citation>
    <scope>NUCLEOTIDE SEQUENCE [LARGE SCALE GENOMIC DNA]</scope>
    <source>
        <strain evidence="4 5">GH-12</strain>
    </source>
</reference>
<name>A0AAW0BZG8_9AGAR</name>